<protein>
    <recommendedName>
        <fullName evidence="1">Xylose isomerase-like TIM barrel domain-containing protein</fullName>
    </recommendedName>
</protein>
<name>A0AAN1SFT8_TETHN</name>
<sequence>MSKEMPLTISSLTLGSECSFEKRVRVAARAGFAGIGLTAEAYVDALAEGYSDEELLQILKKYQMKVTEIECVQAWAAENRSYEEKFKEQICFHMCHLFGVKQVNVALMESCSLAYMAEKLAQLCQRAGDLLIAIEPMPYSGIVDFATAKALIKKSQATNARIILDAWHWFRADQTFDQLTAEDAKLIHSIQLNDAYKRPYASMVLRQEAMHDRLAPGDGAIDLATFTAMVKNAGVNPAIIGIEVVSDQLLNQGVETAANYLYERTAEILSKNWPAAL</sequence>
<organism evidence="2 3">
    <name type="scientific">Tetragenococcus halophilus (strain DSM 20338 / JCM 20259 / NCIMB 9735 / NBRC 12172)</name>
    <name type="common">Pediococcus halophilus</name>
    <dbReference type="NCBI Taxonomy" id="945021"/>
    <lineage>
        <taxon>Bacteria</taxon>
        <taxon>Bacillati</taxon>
        <taxon>Bacillota</taxon>
        <taxon>Bacilli</taxon>
        <taxon>Lactobacillales</taxon>
        <taxon>Enterococcaceae</taxon>
        <taxon>Tetragenococcus</taxon>
    </lineage>
</organism>
<feature type="domain" description="Xylose isomerase-like TIM barrel" evidence="1">
    <location>
        <begin position="24"/>
        <end position="262"/>
    </location>
</feature>
<dbReference type="InterPro" id="IPR050312">
    <property type="entry name" value="IolE/XylAMocC-like"/>
</dbReference>
<gene>
    <name evidence="2" type="ordered locus">TEH_03470</name>
</gene>
<evidence type="ECO:0000313" key="3">
    <source>
        <dbReference type="Proteomes" id="UP000002663"/>
    </source>
</evidence>
<dbReference type="SUPFAM" id="SSF51658">
    <property type="entry name" value="Xylose isomerase-like"/>
    <property type="match status" value="1"/>
</dbReference>
<dbReference type="PANTHER" id="PTHR12110">
    <property type="entry name" value="HYDROXYPYRUVATE ISOMERASE"/>
    <property type="match status" value="1"/>
</dbReference>
<reference evidence="2 3" key="1">
    <citation type="submission" date="2011-01" db="EMBL/GenBank/DDBJ databases">
        <title>Whole genome sequence of Tetragenococcus halophilus NBRC 12172.</title>
        <authorList>
            <person name="Nakazawa H."/>
            <person name="Omata S."/>
            <person name="Koga C."/>
            <person name="Watanabe Y."/>
            <person name="Katano Y."/>
            <person name="Ito N."/>
            <person name="Tsukatani N."/>
            <person name="Ankai A."/>
            <person name="Oguchi A."/>
            <person name="Fukui S."/>
            <person name="Yashiro I."/>
            <person name="Kamata S."/>
            <person name="Hashimoto Y."/>
            <person name="Yamazaki J."/>
            <person name="Taguchi H."/>
            <person name="Tanaka A."/>
            <person name="Koyama T."/>
            <person name="Ichige A."/>
            <person name="Hanya Y."/>
            <person name="Tanikawa S."/>
            <person name="Yamazaki S."/>
            <person name="Fujita N."/>
        </authorList>
    </citation>
    <scope>NUCLEOTIDE SEQUENCE [LARGE SCALE GENOMIC DNA]</scope>
    <source>
        <strain evidence="3">DSM 20338 / JCM 20259 / NCIMB 9735 / NBRC 12172</strain>
    </source>
</reference>
<evidence type="ECO:0000259" key="1">
    <source>
        <dbReference type="Pfam" id="PF01261"/>
    </source>
</evidence>
<dbReference type="KEGG" id="thl:TEH_03470"/>
<dbReference type="Proteomes" id="UP000002663">
    <property type="component" value="Chromosome"/>
</dbReference>
<proteinExistence type="predicted"/>
<dbReference type="EMBL" id="AP012046">
    <property type="protein sequence ID" value="BAK93674.1"/>
    <property type="molecule type" value="Genomic_DNA"/>
</dbReference>
<accession>A0AAN1SFT8</accession>
<dbReference type="Pfam" id="PF01261">
    <property type="entry name" value="AP_endonuc_2"/>
    <property type="match status" value="1"/>
</dbReference>
<evidence type="ECO:0000313" key="2">
    <source>
        <dbReference type="EMBL" id="BAK93674.1"/>
    </source>
</evidence>
<dbReference type="InterPro" id="IPR036237">
    <property type="entry name" value="Xyl_isomerase-like_sf"/>
</dbReference>
<dbReference type="InterPro" id="IPR013022">
    <property type="entry name" value="Xyl_isomerase-like_TIM-brl"/>
</dbReference>
<dbReference type="Gene3D" id="3.20.20.150">
    <property type="entry name" value="Divalent-metal-dependent TIM barrel enzymes"/>
    <property type="match status" value="1"/>
</dbReference>
<dbReference type="PANTHER" id="PTHR12110:SF48">
    <property type="entry name" value="BLL3656 PROTEIN"/>
    <property type="match status" value="1"/>
</dbReference>
<dbReference type="RefSeq" id="WP_014123743.1">
    <property type="nucleotide sequence ID" value="NC_016052.1"/>
</dbReference>
<dbReference type="AlphaFoldDB" id="A0AAN1SFT8"/>